<name>A0A6A6V5Y8_9PLEO</name>
<dbReference type="PANTHER" id="PTHR12358">
    <property type="entry name" value="SPHINGOSINE KINASE"/>
    <property type="match status" value="1"/>
</dbReference>
<feature type="domain" description="DAGKc" evidence="1">
    <location>
        <begin position="1"/>
        <end position="144"/>
    </location>
</feature>
<dbReference type="OrthoDB" id="3853857at2759"/>
<dbReference type="GO" id="GO:0046512">
    <property type="term" value="P:sphingosine biosynthetic process"/>
    <property type="evidence" value="ECO:0007669"/>
    <property type="project" value="TreeGrafter"/>
</dbReference>
<gene>
    <name evidence="2" type="ORF">M011DRAFT_381884</name>
</gene>
<organism evidence="2 3">
    <name type="scientific">Sporormia fimetaria CBS 119925</name>
    <dbReference type="NCBI Taxonomy" id="1340428"/>
    <lineage>
        <taxon>Eukaryota</taxon>
        <taxon>Fungi</taxon>
        <taxon>Dikarya</taxon>
        <taxon>Ascomycota</taxon>
        <taxon>Pezizomycotina</taxon>
        <taxon>Dothideomycetes</taxon>
        <taxon>Pleosporomycetidae</taxon>
        <taxon>Pleosporales</taxon>
        <taxon>Sporormiaceae</taxon>
        <taxon>Sporormia</taxon>
    </lineage>
</organism>
<dbReference type="GO" id="GO:0005737">
    <property type="term" value="C:cytoplasm"/>
    <property type="evidence" value="ECO:0007669"/>
    <property type="project" value="TreeGrafter"/>
</dbReference>
<evidence type="ECO:0000313" key="2">
    <source>
        <dbReference type="EMBL" id="KAF2745134.1"/>
    </source>
</evidence>
<reference evidence="2" key="1">
    <citation type="journal article" date="2020" name="Stud. Mycol.">
        <title>101 Dothideomycetes genomes: a test case for predicting lifestyles and emergence of pathogens.</title>
        <authorList>
            <person name="Haridas S."/>
            <person name="Albert R."/>
            <person name="Binder M."/>
            <person name="Bloem J."/>
            <person name="Labutti K."/>
            <person name="Salamov A."/>
            <person name="Andreopoulos B."/>
            <person name="Baker S."/>
            <person name="Barry K."/>
            <person name="Bills G."/>
            <person name="Bluhm B."/>
            <person name="Cannon C."/>
            <person name="Castanera R."/>
            <person name="Culley D."/>
            <person name="Daum C."/>
            <person name="Ezra D."/>
            <person name="Gonzalez J."/>
            <person name="Henrissat B."/>
            <person name="Kuo A."/>
            <person name="Liang C."/>
            <person name="Lipzen A."/>
            <person name="Lutzoni F."/>
            <person name="Magnuson J."/>
            <person name="Mondo S."/>
            <person name="Nolan M."/>
            <person name="Ohm R."/>
            <person name="Pangilinan J."/>
            <person name="Park H.-J."/>
            <person name="Ramirez L."/>
            <person name="Alfaro M."/>
            <person name="Sun H."/>
            <person name="Tritt A."/>
            <person name="Yoshinaga Y."/>
            <person name="Zwiers L.-H."/>
            <person name="Turgeon B."/>
            <person name="Goodwin S."/>
            <person name="Spatafora J."/>
            <person name="Crous P."/>
            <person name="Grigoriev I."/>
        </authorList>
    </citation>
    <scope>NUCLEOTIDE SEQUENCE</scope>
    <source>
        <strain evidence="2">CBS 119925</strain>
    </source>
</reference>
<proteinExistence type="predicted"/>
<dbReference type="EMBL" id="MU006584">
    <property type="protein sequence ID" value="KAF2745134.1"/>
    <property type="molecule type" value="Genomic_DNA"/>
</dbReference>
<dbReference type="Proteomes" id="UP000799440">
    <property type="component" value="Unassembled WGS sequence"/>
</dbReference>
<keyword evidence="3" id="KW-1185">Reference proteome</keyword>
<dbReference type="InterPro" id="IPR050187">
    <property type="entry name" value="Lipid_Phosphate_FormReg"/>
</dbReference>
<dbReference type="Gene3D" id="3.40.50.10330">
    <property type="entry name" value="Probable inorganic polyphosphate/atp-NAD kinase, domain 1"/>
    <property type="match status" value="1"/>
</dbReference>
<dbReference type="AlphaFoldDB" id="A0A6A6V5Y8"/>
<dbReference type="InterPro" id="IPR001206">
    <property type="entry name" value="Diacylglycerol_kinase_cat_dom"/>
</dbReference>
<evidence type="ECO:0000313" key="3">
    <source>
        <dbReference type="Proteomes" id="UP000799440"/>
    </source>
</evidence>
<feature type="non-terminal residue" evidence="2">
    <location>
        <position position="348"/>
    </location>
</feature>
<protein>
    <recommendedName>
        <fullName evidence="1">DAGKc domain-containing protein</fullName>
    </recommendedName>
</protein>
<dbReference type="InterPro" id="IPR017438">
    <property type="entry name" value="ATP-NAD_kinase_N"/>
</dbReference>
<dbReference type="SUPFAM" id="SSF111331">
    <property type="entry name" value="NAD kinase/diacylglycerol kinase-like"/>
    <property type="match status" value="1"/>
</dbReference>
<dbReference type="Pfam" id="PF00781">
    <property type="entry name" value="DAGK_cat"/>
    <property type="match status" value="1"/>
</dbReference>
<dbReference type="GO" id="GO:0001727">
    <property type="term" value="F:lipid kinase activity"/>
    <property type="evidence" value="ECO:0007669"/>
    <property type="project" value="TreeGrafter"/>
</dbReference>
<dbReference type="InterPro" id="IPR016064">
    <property type="entry name" value="NAD/diacylglycerol_kinase_sf"/>
</dbReference>
<evidence type="ECO:0000259" key="1">
    <source>
        <dbReference type="PROSITE" id="PS50146"/>
    </source>
</evidence>
<dbReference type="GO" id="GO:0016020">
    <property type="term" value="C:membrane"/>
    <property type="evidence" value="ECO:0007669"/>
    <property type="project" value="TreeGrafter"/>
</dbReference>
<sequence>EYHVVISTGSGGNLAEQFYNEAVSPVLKTLDPQSHSTFHVHRTQSETSILDLTKDVFFPHANDGKTLRIFLLSGDGGVVDIVNGLMAQPISANFVAPQVVLLPLGTANALYHSIHEGRDHTWGLKTLASDDFRALPIFKVTFSPGARLLITEGRDQEELPVEENPTLYGAVVCSWGLHAAIVADSDSAEFRKFGIDRFKMAAKEALYPADGSAPHAYKGLLKIYDGSEWVARHFSHHEHLYVLATTVSRLEKTFTISPATKPLDGTLHLVHFAPTTGDKAMEYMNLAYQGGKHIDEEDVSYVAVEGLRIEFKEEDARWRRICVDGKIVQVEEDGFVEMRLLKSSVVQV</sequence>
<feature type="non-terminal residue" evidence="2">
    <location>
        <position position="1"/>
    </location>
</feature>
<dbReference type="PANTHER" id="PTHR12358:SF108">
    <property type="entry name" value="DAGKC DOMAIN-CONTAINING PROTEIN"/>
    <property type="match status" value="1"/>
</dbReference>
<dbReference type="Gene3D" id="2.60.200.40">
    <property type="match status" value="1"/>
</dbReference>
<accession>A0A6A6V5Y8</accession>
<dbReference type="PROSITE" id="PS50146">
    <property type="entry name" value="DAGK"/>
    <property type="match status" value="1"/>
</dbReference>